<protein>
    <submittedName>
        <fullName evidence="1">Uncharacterized protein</fullName>
    </submittedName>
</protein>
<sequence>MDRRSYLKGIGMAAGGAIAGGLGVQFLSDSVAGATVDISGPTVVESENGAVAYVAFSGELTYNWDDVNSTVTHGRAVFSSRLLRNGTEIMSKTWQEETFAIDEGMRELSRYGYIETPDDFSSVPVGGTYSIKSTGTYSGIETSHRRPICVIAENGWVSESSPTSNGYIDSSNYDDPSGLPRSGGYVVVDDPYSTDHFGVSTNGGSQTTTVELTFKGEIYNGDPTTADATQLSTPGTATGRFDVRVENKVTSGTSAITGNGIAVAEHPVEP</sequence>
<proteinExistence type="predicted"/>
<dbReference type="GeneID" id="71927371"/>
<organism evidence="1 2">
    <name type="scientific">Halocatena salina</name>
    <dbReference type="NCBI Taxonomy" id="2934340"/>
    <lineage>
        <taxon>Archaea</taxon>
        <taxon>Methanobacteriati</taxon>
        <taxon>Methanobacteriota</taxon>
        <taxon>Stenosarchaea group</taxon>
        <taxon>Halobacteria</taxon>
        <taxon>Halobacteriales</taxon>
        <taxon>Natronomonadaceae</taxon>
        <taxon>Halocatena</taxon>
    </lineage>
</organism>
<dbReference type="AlphaFoldDB" id="A0A8U0A3L7"/>
<evidence type="ECO:0000313" key="2">
    <source>
        <dbReference type="Proteomes" id="UP000831768"/>
    </source>
</evidence>
<dbReference type="RefSeq" id="WP_247994454.1">
    <property type="nucleotide sequence ID" value="NZ_CP096019.1"/>
</dbReference>
<name>A0A8U0A3L7_9EURY</name>
<keyword evidence="2" id="KW-1185">Reference proteome</keyword>
<reference evidence="1" key="1">
    <citation type="submission" date="2022-04" db="EMBL/GenBank/DDBJ databases">
        <title>Halocatena sp. nov., isolated from a salt lake.</title>
        <authorList>
            <person name="Cui H.-L."/>
        </authorList>
    </citation>
    <scope>NUCLEOTIDE SEQUENCE</scope>
    <source>
        <strain evidence="1">AD-1</strain>
    </source>
</reference>
<evidence type="ECO:0000313" key="1">
    <source>
        <dbReference type="EMBL" id="UPM43795.1"/>
    </source>
</evidence>
<dbReference type="EMBL" id="CP096019">
    <property type="protein sequence ID" value="UPM43795.1"/>
    <property type="molecule type" value="Genomic_DNA"/>
</dbReference>
<accession>A0A8U0A3L7</accession>
<dbReference type="KEGG" id="haad:MW046_04950"/>
<gene>
    <name evidence="1" type="ORF">MW046_04950</name>
</gene>
<dbReference type="Proteomes" id="UP000831768">
    <property type="component" value="Chromosome"/>
</dbReference>